<evidence type="ECO:0000256" key="2">
    <source>
        <dbReference type="SAM" id="Phobius"/>
    </source>
</evidence>
<dbReference type="EMBL" id="JAIVGD010000015">
    <property type="protein sequence ID" value="KAH0758077.1"/>
    <property type="molecule type" value="Genomic_DNA"/>
</dbReference>
<evidence type="ECO:0008006" key="5">
    <source>
        <dbReference type="Google" id="ProtNLM"/>
    </source>
</evidence>
<evidence type="ECO:0000313" key="3">
    <source>
        <dbReference type="EMBL" id="KAH0758077.1"/>
    </source>
</evidence>
<feature type="coiled-coil region" evidence="1">
    <location>
        <begin position="15"/>
        <end position="42"/>
    </location>
</feature>
<protein>
    <recommendedName>
        <fullName evidence="5">Gag-pol polyprotein</fullName>
    </recommendedName>
</protein>
<reference evidence="3 4" key="1">
    <citation type="journal article" date="2021" name="bioRxiv">
        <title>Chromosome-scale and haplotype-resolved genome assembly of a tetraploid potato cultivar.</title>
        <authorList>
            <person name="Sun H."/>
            <person name="Jiao W.-B."/>
            <person name="Krause K."/>
            <person name="Campoy J.A."/>
            <person name="Goel M."/>
            <person name="Folz-Donahue K."/>
            <person name="Kukat C."/>
            <person name="Huettel B."/>
            <person name="Schneeberger K."/>
        </authorList>
    </citation>
    <scope>NUCLEOTIDE SEQUENCE [LARGE SCALE GENOMIC DNA]</scope>
    <source>
        <strain evidence="3">SolTubOtavaFocal</strain>
        <tissue evidence="3">Leaves</tissue>
    </source>
</reference>
<evidence type="ECO:0000313" key="4">
    <source>
        <dbReference type="Proteomes" id="UP000826656"/>
    </source>
</evidence>
<accession>A0ABQ7V404</accession>
<gene>
    <name evidence="3" type="ORF">KY290_021570</name>
</gene>
<sequence>MKKRYPYLFESRGNADQVKVRVRVLERKRKEEEKEKKKQGDRRGILRNLWYVVGFSISSVLGLEPFKRPPKGTLRSSPWGGAPSRAPTRPSEVFGLALRASQSAKDANFSHSFPTFSYMFLENSHSRNCMVPRGVLLSMDGGMGLHSCIAQVDLERKHVTHELNRAKTQVPRISIQHAVDPAEHSRVSAELRKPGQGFAWGQQWSPSAGHVQGVGSGCDKLGIRAQSSRVLGSLSSRVCRVLVIGVKRATSIIRSLQHLGRFLTSFTLISINPPSFTGSSVTENPENFIEELKRVFDVMHVAESERVELAAYQLKGVARIWFDQWKKNRAEDALVVSWIVFESALMGNFFPRVGSGRDKRQVNIPTTSKIKNACSQHIL</sequence>
<feature type="transmembrane region" description="Helical" evidence="2">
    <location>
        <begin position="44"/>
        <end position="63"/>
    </location>
</feature>
<name>A0ABQ7V404_SOLTU</name>
<evidence type="ECO:0000256" key="1">
    <source>
        <dbReference type="SAM" id="Coils"/>
    </source>
</evidence>
<keyword evidence="2" id="KW-0472">Membrane</keyword>
<comment type="caution">
    <text evidence="3">The sequence shown here is derived from an EMBL/GenBank/DDBJ whole genome shotgun (WGS) entry which is preliminary data.</text>
</comment>
<proteinExistence type="predicted"/>
<dbReference type="Proteomes" id="UP000826656">
    <property type="component" value="Unassembled WGS sequence"/>
</dbReference>
<keyword evidence="4" id="KW-1185">Reference proteome</keyword>
<keyword evidence="2" id="KW-1133">Transmembrane helix</keyword>
<keyword evidence="1" id="KW-0175">Coiled coil</keyword>
<organism evidence="3 4">
    <name type="scientific">Solanum tuberosum</name>
    <name type="common">Potato</name>
    <dbReference type="NCBI Taxonomy" id="4113"/>
    <lineage>
        <taxon>Eukaryota</taxon>
        <taxon>Viridiplantae</taxon>
        <taxon>Streptophyta</taxon>
        <taxon>Embryophyta</taxon>
        <taxon>Tracheophyta</taxon>
        <taxon>Spermatophyta</taxon>
        <taxon>Magnoliopsida</taxon>
        <taxon>eudicotyledons</taxon>
        <taxon>Gunneridae</taxon>
        <taxon>Pentapetalae</taxon>
        <taxon>asterids</taxon>
        <taxon>lamiids</taxon>
        <taxon>Solanales</taxon>
        <taxon>Solanaceae</taxon>
        <taxon>Solanoideae</taxon>
        <taxon>Solaneae</taxon>
        <taxon>Solanum</taxon>
    </lineage>
</organism>
<keyword evidence="2" id="KW-0812">Transmembrane</keyword>